<name>A0AAW6LZW7_RHOSG</name>
<accession>A0AAW6LZW7</accession>
<proteinExistence type="predicted"/>
<sequence length="214" mass="23869">MVSMLPSPPSIDDMRDAGLLPDELIEWKPGDEVWRVHRTTGPHVLAWNELRTFGPVLRFDHHPLPPADQPRYGIWYGASSPRGALADAFQSSRTIDRRHREPFLTAVRFGRSLRLLDVSGVGAGVWATRVGGNHGLDSAPHRRTQHWARTIHRAHDGVDGIIYRGRYAGTVCTALFERAGDAFPILPEFSQPLSHPALSDRIHTAAHELGYTII</sequence>
<dbReference type="Pfam" id="PF08808">
    <property type="entry name" value="RES"/>
    <property type="match status" value="1"/>
</dbReference>
<dbReference type="RefSeq" id="WP_275233003.1">
    <property type="nucleotide sequence ID" value="NZ_JARDXE010000031.1"/>
</dbReference>
<evidence type="ECO:0000259" key="1">
    <source>
        <dbReference type="SMART" id="SM00953"/>
    </source>
</evidence>
<dbReference type="Proteomes" id="UP001217325">
    <property type="component" value="Unassembled WGS sequence"/>
</dbReference>
<dbReference type="AlphaFoldDB" id="A0AAW6LZW7"/>
<evidence type="ECO:0000313" key="3">
    <source>
        <dbReference type="Proteomes" id="UP001217325"/>
    </source>
</evidence>
<organism evidence="2 3">
    <name type="scientific">Rhodococcus qingshengii</name>
    <dbReference type="NCBI Taxonomy" id="334542"/>
    <lineage>
        <taxon>Bacteria</taxon>
        <taxon>Bacillati</taxon>
        <taxon>Actinomycetota</taxon>
        <taxon>Actinomycetes</taxon>
        <taxon>Mycobacteriales</taxon>
        <taxon>Nocardiaceae</taxon>
        <taxon>Rhodococcus</taxon>
        <taxon>Rhodococcus erythropolis group</taxon>
    </lineage>
</organism>
<gene>
    <name evidence="2" type="ORF">PXH69_32605</name>
</gene>
<dbReference type="InterPro" id="IPR014914">
    <property type="entry name" value="RES_dom"/>
</dbReference>
<dbReference type="SMART" id="SM00953">
    <property type="entry name" value="RES"/>
    <property type="match status" value="1"/>
</dbReference>
<reference evidence="2" key="1">
    <citation type="submission" date="2023-02" db="EMBL/GenBank/DDBJ databases">
        <title>A novel hydrolase synthesized by Rhodococcus erythropolis HQ is responsible for the detoxification of Zearalenone.</title>
        <authorList>
            <person name="Hu J."/>
            <person name="Xu J."/>
        </authorList>
    </citation>
    <scope>NUCLEOTIDE SEQUENCE</scope>
    <source>
        <strain evidence="2">HQ</strain>
    </source>
</reference>
<dbReference type="EMBL" id="JARDXE010000031">
    <property type="protein sequence ID" value="MDE8649715.1"/>
    <property type="molecule type" value="Genomic_DNA"/>
</dbReference>
<evidence type="ECO:0000313" key="2">
    <source>
        <dbReference type="EMBL" id="MDE8649715.1"/>
    </source>
</evidence>
<comment type="caution">
    <text evidence="2">The sequence shown here is derived from an EMBL/GenBank/DDBJ whole genome shotgun (WGS) entry which is preliminary data.</text>
</comment>
<feature type="domain" description="RES" evidence="1">
    <location>
        <begin position="59"/>
        <end position="187"/>
    </location>
</feature>
<protein>
    <submittedName>
        <fullName evidence="2">RES family NAD+ phosphorylase</fullName>
    </submittedName>
</protein>